<keyword evidence="3" id="KW-1185">Reference proteome</keyword>
<proteinExistence type="predicted"/>
<name>A0ABW0PZQ3_9HYPH</name>
<sequence>MAGYDVIGDIHGHADALQRLLGAMGYERRDGVYRHPTRTVVFAGDFIDRGPQQREVLSVARPMVEMGSAQAVMGNHEFNAIAWATADGKGSHLRPRTPKNNHQHSVFLEQVGAGSSAHAEAVAWFMTLPLWLDLNGLRVVHACWHQASRKALAGCVDAQARLTEQGLHEVHDRGSAAYQAAEVLLKGPEARLPEGHTFHDKDGHLRYDVRLRWWDPSAITFRSAALGMEGREADLPMSPVPTAFHYADETPVLFGHYWMSGEPRILSPRASCLDFSVARDGVLAAYRWSGEAELQSENLMWVQPEAP</sequence>
<comment type="caution">
    <text evidence="2">The sequence shown here is derived from an EMBL/GenBank/DDBJ whole genome shotgun (WGS) entry which is preliminary data.</text>
</comment>
<dbReference type="Pfam" id="PF00149">
    <property type="entry name" value="Metallophos"/>
    <property type="match status" value="1"/>
</dbReference>
<protein>
    <submittedName>
        <fullName evidence="2">Metallophosphoesterase</fullName>
    </submittedName>
</protein>
<reference evidence="3" key="1">
    <citation type="journal article" date="2019" name="Int. J. Syst. Evol. Microbiol.">
        <title>The Global Catalogue of Microorganisms (GCM) 10K type strain sequencing project: providing services to taxonomists for standard genome sequencing and annotation.</title>
        <authorList>
            <consortium name="The Broad Institute Genomics Platform"/>
            <consortium name="The Broad Institute Genome Sequencing Center for Infectious Disease"/>
            <person name="Wu L."/>
            <person name="Ma J."/>
        </authorList>
    </citation>
    <scope>NUCLEOTIDE SEQUENCE [LARGE SCALE GENOMIC DNA]</scope>
    <source>
        <strain evidence="3">KACC 12633</strain>
    </source>
</reference>
<evidence type="ECO:0000313" key="2">
    <source>
        <dbReference type="EMBL" id="MFC5517267.1"/>
    </source>
</evidence>
<dbReference type="EMBL" id="JBHSML010000007">
    <property type="protein sequence ID" value="MFC5517267.1"/>
    <property type="molecule type" value="Genomic_DNA"/>
</dbReference>
<gene>
    <name evidence="2" type="ORF">ACFPP9_15890</name>
</gene>
<organism evidence="2 3">
    <name type="scientific">Kaistia terrae</name>
    <dbReference type="NCBI Taxonomy" id="537017"/>
    <lineage>
        <taxon>Bacteria</taxon>
        <taxon>Pseudomonadati</taxon>
        <taxon>Pseudomonadota</taxon>
        <taxon>Alphaproteobacteria</taxon>
        <taxon>Hyphomicrobiales</taxon>
        <taxon>Kaistiaceae</taxon>
        <taxon>Kaistia</taxon>
    </lineage>
</organism>
<dbReference type="InterPro" id="IPR050126">
    <property type="entry name" value="Ap4A_hydrolase"/>
</dbReference>
<dbReference type="SUPFAM" id="SSF56300">
    <property type="entry name" value="Metallo-dependent phosphatases"/>
    <property type="match status" value="1"/>
</dbReference>
<evidence type="ECO:0000313" key="3">
    <source>
        <dbReference type="Proteomes" id="UP001596150"/>
    </source>
</evidence>
<dbReference type="RefSeq" id="WP_266345587.1">
    <property type="nucleotide sequence ID" value="NZ_JAPKNH010000009.1"/>
</dbReference>
<evidence type="ECO:0000259" key="1">
    <source>
        <dbReference type="Pfam" id="PF00149"/>
    </source>
</evidence>
<dbReference type="PANTHER" id="PTHR42850:SF7">
    <property type="entry name" value="BIS(5'-NUCLEOSYL)-TETRAPHOSPHATASE PRPE [ASYMMETRICAL]"/>
    <property type="match status" value="1"/>
</dbReference>
<accession>A0ABW0PZQ3</accession>
<dbReference type="InterPro" id="IPR029052">
    <property type="entry name" value="Metallo-depent_PP-like"/>
</dbReference>
<feature type="domain" description="Calcineurin-like phosphoesterase" evidence="1">
    <location>
        <begin position="6"/>
        <end position="88"/>
    </location>
</feature>
<dbReference type="PANTHER" id="PTHR42850">
    <property type="entry name" value="METALLOPHOSPHOESTERASE"/>
    <property type="match status" value="1"/>
</dbReference>
<dbReference type="Gene3D" id="3.60.21.10">
    <property type="match status" value="1"/>
</dbReference>
<dbReference type="Proteomes" id="UP001596150">
    <property type="component" value="Unassembled WGS sequence"/>
</dbReference>
<dbReference type="InterPro" id="IPR004843">
    <property type="entry name" value="Calcineurin-like_PHP"/>
</dbReference>